<name>A0AAN6RTV1_9PEZI</name>
<dbReference type="EMBL" id="MU855519">
    <property type="protein sequence ID" value="KAK3902298.1"/>
    <property type="molecule type" value="Genomic_DNA"/>
</dbReference>
<dbReference type="Proteomes" id="UP001303889">
    <property type="component" value="Unassembled WGS sequence"/>
</dbReference>
<comment type="caution">
    <text evidence="1">The sequence shown here is derived from an EMBL/GenBank/DDBJ whole genome shotgun (WGS) entry which is preliminary data.</text>
</comment>
<accession>A0AAN6RTV1</accession>
<evidence type="ECO:0000313" key="2">
    <source>
        <dbReference type="Proteomes" id="UP001303889"/>
    </source>
</evidence>
<feature type="non-terminal residue" evidence="1">
    <location>
        <position position="1"/>
    </location>
</feature>
<protein>
    <submittedName>
        <fullName evidence="1">Uncharacterized protein</fullName>
    </submittedName>
</protein>
<sequence>EDVLRLVNLSDRIRAARRERARDIAYEREWRDDWDHRGHHHHHRHRYEVDLVDDDRVVEREVHWESRHPGRGYRH</sequence>
<organism evidence="1 2">
    <name type="scientific">Staphylotrichum tortipilum</name>
    <dbReference type="NCBI Taxonomy" id="2831512"/>
    <lineage>
        <taxon>Eukaryota</taxon>
        <taxon>Fungi</taxon>
        <taxon>Dikarya</taxon>
        <taxon>Ascomycota</taxon>
        <taxon>Pezizomycotina</taxon>
        <taxon>Sordariomycetes</taxon>
        <taxon>Sordariomycetidae</taxon>
        <taxon>Sordariales</taxon>
        <taxon>Chaetomiaceae</taxon>
        <taxon>Staphylotrichum</taxon>
    </lineage>
</organism>
<keyword evidence="2" id="KW-1185">Reference proteome</keyword>
<evidence type="ECO:0000313" key="1">
    <source>
        <dbReference type="EMBL" id="KAK3902298.1"/>
    </source>
</evidence>
<dbReference type="AlphaFoldDB" id="A0AAN6RTV1"/>
<gene>
    <name evidence="1" type="ORF">C8A05DRAFT_34023</name>
</gene>
<reference evidence="1" key="1">
    <citation type="journal article" date="2023" name="Mol. Phylogenet. Evol.">
        <title>Genome-scale phylogeny and comparative genomics of the fungal order Sordariales.</title>
        <authorList>
            <person name="Hensen N."/>
            <person name="Bonometti L."/>
            <person name="Westerberg I."/>
            <person name="Brannstrom I.O."/>
            <person name="Guillou S."/>
            <person name="Cros-Aarteil S."/>
            <person name="Calhoun S."/>
            <person name="Haridas S."/>
            <person name="Kuo A."/>
            <person name="Mondo S."/>
            <person name="Pangilinan J."/>
            <person name="Riley R."/>
            <person name="LaButti K."/>
            <person name="Andreopoulos B."/>
            <person name="Lipzen A."/>
            <person name="Chen C."/>
            <person name="Yan M."/>
            <person name="Daum C."/>
            <person name="Ng V."/>
            <person name="Clum A."/>
            <person name="Steindorff A."/>
            <person name="Ohm R.A."/>
            <person name="Martin F."/>
            <person name="Silar P."/>
            <person name="Natvig D.O."/>
            <person name="Lalanne C."/>
            <person name="Gautier V."/>
            <person name="Ament-Velasquez S.L."/>
            <person name="Kruys A."/>
            <person name="Hutchinson M.I."/>
            <person name="Powell A.J."/>
            <person name="Barry K."/>
            <person name="Miller A.N."/>
            <person name="Grigoriev I.V."/>
            <person name="Debuchy R."/>
            <person name="Gladieux P."/>
            <person name="Hiltunen Thoren M."/>
            <person name="Johannesson H."/>
        </authorList>
    </citation>
    <scope>NUCLEOTIDE SEQUENCE</scope>
    <source>
        <strain evidence="1">CBS 103.79</strain>
    </source>
</reference>
<proteinExistence type="predicted"/>
<reference evidence="1" key="2">
    <citation type="submission" date="2023-05" db="EMBL/GenBank/DDBJ databases">
        <authorList>
            <consortium name="Lawrence Berkeley National Laboratory"/>
            <person name="Steindorff A."/>
            <person name="Hensen N."/>
            <person name="Bonometti L."/>
            <person name="Westerberg I."/>
            <person name="Brannstrom I.O."/>
            <person name="Guillou S."/>
            <person name="Cros-Aarteil S."/>
            <person name="Calhoun S."/>
            <person name="Haridas S."/>
            <person name="Kuo A."/>
            <person name="Mondo S."/>
            <person name="Pangilinan J."/>
            <person name="Riley R."/>
            <person name="Labutti K."/>
            <person name="Andreopoulos B."/>
            <person name="Lipzen A."/>
            <person name="Chen C."/>
            <person name="Yanf M."/>
            <person name="Daum C."/>
            <person name="Ng V."/>
            <person name="Clum A."/>
            <person name="Ohm R."/>
            <person name="Martin F."/>
            <person name="Silar P."/>
            <person name="Natvig D."/>
            <person name="Lalanne C."/>
            <person name="Gautier V."/>
            <person name="Ament-Velasquez S.L."/>
            <person name="Kruys A."/>
            <person name="Hutchinson M.I."/>
            <person name="Powell A.J."/>
            <person name="Barry K."/>
            <person name="Miller A.N."/>
            <person name="Grigoriev I.V."/>
            <person name="Debuchy R."/>
            <person name="Gladieux P."/>
            <person name="Thoren M.H."/>
            <person name="Johannesson H."/>
        </authorList>
    </citation>
    <scope>NUCLEOTIDE SEQUENCE</scope>
    <source>
        <strain evidence="1">CBS 103.79</strain>
    </source>
</reference>